<evidence type="ECO:0008006" key="4">
    <source>
        <dbReference type="Google" id="ProtNLM"/>
    </source>
</evidence>
<proteinExistence type="predicted"/>
<evidence type="ECO:0000256" key="1">
    <source>
        <dbReference type="SAM" id="SignalP"/>
    </source>
</evidence>
<sequence>MLCTFKLVTLLLYSTYLCSSCSSNTPERALTMEPVSITTPIVMASHIVPFNTHVTPFYFLLAAHTNTFLVNSEREKQLFQRTLSLAQALKP</sequence>
<comment type="caution">
    <text evidence="2">The sequence shown here is derived from an EMBL/GenBank/DDBJ whole genome shotgun (WGS) entry which is preliminary data.</text>
</comment>
<protein>
    <recommendedName>
        <fullName evidence="4">Secreted protein</fullName>
    </recommendedName>
</protein>
<accession>A0ABV2T190</accession>
<evidence type="ECO:0000313" key="2">
    <source>
        <dbReference type="EMBL" id="MET6996140.1"/>
    </source>
</evidence>
<feature type="signal peptide" evidence="1">
    <location>
        <begin position="1"/>
        <end position="19"/>
    </location>
</feature>
<keyword evidence="3" id="KW-1185">Reference proteome</keyword>
<dbReference type="RefSeq" id="WP_354658788.1">
    <property type="nucleotide sequence ID" value="NZ_JBEXAC010000001.1"/>
</dbReference>
<reference evidence="2 3" key="1">
    <citation type="submission" date="2024-06" db="EMBL/GenBank/DDBJ databases">
        <title>Chitinophaga defluvii sp. nov., isolated from municipal sewage.</title>
        <authorList>
            <person name="Zhang L."/>
        </authorList>
    </citation>
    <scope>NUCLEOTIDE SEQUENCE [LARGE SCALE GENOMIC DNA]</scope>
    <source>
        <strain evidence="2 3">H8</strain>
    </source>
</reference>
<gene>
    <name evidence="2" type="ORF">ABR189_02120</name>
</gene>
<organism evidence="2 3">
    <name type="scientific">Chitinophaga defluvii</name>
    <dbReference type="NCBI Taxonomy" id="3163343"/>
    <lineage>
        <taxon>Bacteria</taxon>
        <taxon>Pseudomonadati</taxon>
        <taxon>Bacteroidota</taxon>
        <taxon>Chitinophagia</taxon>
        <taxon>Chitinophagales</taxon>
        <taxon>Chitinophagaceae</taxon>
        <taxon>Chitinophaga</taxon>
    </lineage>
</organism>
<evidence type="ECO:0000313" key="3">
    <source>
        <dbReference type="Proteomes" id="UP001549749"/>
    </source>
</evidence>
<keyword evidence="1" id="KW-0732">Signal</keyword>
<dbReference type="EMBL" id="JBEXAC010000001">
    <property type="protein sequence ID" value="MET6996140.1"/>
    <property type="molecule type" value="Genomic_DNA"/>
</dbReference>
<name>A0ABV2T190_9BACT</name>
<feature type="chain" id="PRO_5047537054" description="Secreted protein" evidence="1">
    <location>
        <begin position="20"/>
        <end position="91"/>
    </location>
</feature>
<dbReference type="Proteomes" id="UP001549749">
    <property type="component" value="Unassembled WGS sequence"/>
</dbReference>